<dbReference type="InterPro" id="IPR000070">
    <property type="entry name" value="Pectinesterase_cat"/>
</dbReference>
<protein>
    <submittedName>
        <fullName evidence="5">Pectinesterase</fullName>
    </submittedName>
</protein>
<organism evidence="5 6">
    <name type="scientific">Hibiscus syriacus</name>
    <name type="common">Rose of Sharon</name>
    <dbReference type="NCBI Taxonomy" id="106335"/>
    <lineage>
        <taxon>Eukaryota</taxon>
        <taxon>Viridiplantae</taxon>
        <taxon>Streptophyta</taxon>
        <taxon>Embryophyta</taxon>
        <taxon>Tracheophyta</taxon>
        <taxon>Spermatophyta</taxon>
        <taxon>Magnoliopsida</taxon>
        <taxon>eudicotyledons</taxon>
        <taxon>Gunneridae</taxon>
        <taxon>Pentapetalae</taxon>
        <taxon>rosids</taxon>
        <taxon>malvids</taxon>
        <taxon>Malvales</taxon>
        <taxon>Malvaceae</taxon>
        <taxon>Malvoideae</taxon>
        <taxon>Hibiscus</taxon>
    </lineage>
</organism>
<reference evidence="5" key="1">
    <citation type="submission" date="2019-09" db="EMBL/GenBank/DDBJ databases">
        <title>Draft genome information of white flower Hibiscus syriacus.</title>
        <authorList>
            <person name="Kim Y.-M."/>
        </authorList>
    </citation>
    <scope>NUCLEOTIDE SEQUENCE [LARGE SCALE GENOMIC DNA]</scope>
    <source>
        <strain evidence="5">YM2019G1</strain>
    </source>
</reference>
<dbReference type="GO" id="GO:0030599">
    <property type="term" value="F:pectinesterase activity"/>
    <property type="evidence" value="ECO:0007669"/>
    <property type="project" value="InterPro"/>
</dbReference>
<proteinExistence type="predicted"/>
<evidence type="ECO:0000256" key="3">
    <source>
        <dbReference type="ARBA" id="ARBA00023085"/>
    </source>
</evidence>
<feature type="domain" description="Pectinesterase catalytic" evidence="4">
    <location>
        <begin position="260"/>
        <end position="363"/>
    </location>
</feature>
<dbReference type="Proteomes" id="UP000436088">
    <property type="component" value="Unassembled WGS sequence"/>
</dbReference>
<comment type="caution">
    <text evidence="5">The sequence shown here is derived from an EMBL/GenBank/DDBJ whole genome shotgun (WGS) entry which is preliminary data.</text>
</comment>
<accession>A0A6A2YBN4</accession>
<evidence type="ECO:0000313" key="6">
    <source>
        <dbReference type="Proteomes" id="UP000436088"/>
    </source>
</evidence>
<dbReference type="GO" id="GO:0042545">
    <property type="term" value="P:cell wall modification"/>
    <property type="evidence" value="ECO:0007669"/>
    <property type="project" value="InterPro"/>
</dbReference>
<name>A0A6A2YBN4_HIBSY</name>
<dbReference type="InterPro" id="IPR012334">
    <property type="entry name" value="Pectin_lyas_fold"/>
</dbReference>
<evidence type="ECO:0000256" key="2">
    <source>
        <dbReference type="ARBA" id="ARBA00022801"/>
    </source>
</evidence>
<dbReference type="AlphaFoldDB" id="A0A6A2YBN4"/>
<keyword evidence="6" id="KW-1185">Reference proteome</keyword>
<keyword evidence="2" id="KW-0378">Hydrolase</keyword>
<evidence type="ECO:0000259" key="4">
    <source>
        <dbReference type="Pfam" id="PF01095"/>
    </source>
</evidence>
<evidence type="ECO:0000256" key="1">
    <source>
        <dbReference type="ARBA" id="ARBA00005184"/>
    </source>
</evidence>
<dbReference type="SUPFAM" id="SSF51126">
    <property type="entry name" value="Pectin lyase-like"/>
    <property type="match status" value="2"/>
</dbReference>
<evidence type="ECO:0000313" key="5">
    <source>
        <dbReference type="EMBL" id="KAE8672229.1"/>
    </source>
</evidence>
<dbReference type="PANTHER" id="PTHR31707">
    <property type="entry name" value="PECTINESTERASE"/>
    <property type="match status" value="1"/>
</dbReference>
<dbReference type="Pfam" id="PF01095">
    <property type="entry name" value="Pectinesterase"/>
    <property type="match status" value="1"/>
</dbReference>
<gene>
    <name evidence="5" type="ORF">F3Y22_tig00111848pilonHSYRG00347</name>
</gene>
<dbReference type="UniPathway" id="UPA00545">
    <property type="reaction ID" value="UER00823"/>
</dbReference>
<dbReference type="Gene3D" id="2.160.20.10">
    <property type="entry name" value="Single-stranded right-handed beta-helix, Pectin lyase-like"/>
    <property type="match status" value="2"/>
</dbReference>
<keyword evidence="3" id="KW-0063">Aspartyl esterase</keyword>
<dbReference type="EMBL" id="VEPZ02001450">
    <property type="protein sequence ID" value="KAE8672229.1"/>
    <property type="molecule type" value="Genomic_DNA"/>
</dbReference>
<comment type="pathway">
    <text evidence="1">Glycan metabolism; pectin degradation; 2-dehydro-3-deoxy-D-gluconate from pectin: step 1/5.</text>
</comment>
<dbReference type="InterPro" id="IPR011050">
    <property type="entry name" value="Pectin_lyase_fold/virulence"/>
</dbReference>
<sequence>MLRLPLPSHREHFANQFCPTTPPMSTTMVDSRFANLSQSLKFVKLVDKYQQKYRPTLSVSAILALQDCRFLAGLSMDFLLSSYDSVNATSRTLSPAWSIKNGLSVPLSNDTKLYSVSLALFTKGWVPKKKKKAGWAWQRSSKRQLGFKHGRLHFKMSSKTNTIYETVSRRNLLQTNNGGVEEEVLVSDIVTVSLDGSGNFTTITNALTAAPNNTNGLNGYFLIYITAGVYQDCGGSKFCCGEHNIPEHSRSNQAPSRRSSKQPMDGQFNAITAQGRTDPNQNTGTSIHDCNIMAADGLAPSNTIFRTYLGRLWKEYSRTVYMQNIMGSLVDPAGWRAWDGDFALNTSYYAEYKNSGPGSNISQSSM</sequence>
<dbReference type="GO" id="GO:0045490">
    <property type="term" value="P:pectin catabolic process"/>
    <property type="evidence" value="ECO:0007669"/>
    <property type="project" value="UniProtKB-UniPathway"/>
</dbReference>